<dbReference type="AlphaFoldDB" id="A9H831"/>
<accession>A9H831</accession>
<evidence type="ECO:0000313" key="1">
    <source>
        <dbReference type="EMBL" id="CAP54481.1"/>
    </source>
</evidence>
<proteinExistence type="predicted"/>
<gene>
    <name evidence="1" type="ordered locus">GDI0538</name>
</gene>
<evidence type="ECO:0000313" key="2">
    <source>
        <dbReference type="Proteomes" id="UP000001176"/>
    </source>
</evidence>
<sequence length="57" mass="6306">MARPETQLCEVVSMAYGARRGGHADHACWPQEAVKCRDSHAARSMEHVEKHAACETV</sequence>
<reference evidence="1 2" key="1">
    <citation type="journal article" date="2009" name="BMC Genomics">
        <title>Complete genome sequence of the sugarcane nitrogen-fixing endophyte Gluconacetobacter diazotrophicus Pal5.</title>
        <authorList>
            <person name="Bertalan M."/>
            <person name="Albano R."/>
            <person name="Padua V."/>
            <person name="Rouws L."/>
            <person name="Rojas C."/>
            <person name="Hemerly A."/>
            <person name="Teixeira K."/>
            <person name="Schwab S."/>
            <person name="Araujo J."/>
            <person name="Oliveira A."/>
            <person name="Franca L."/>
            <person name="Magalhaes V."/>
            <person name="Alqueres S."/>
            <person name="Cardoso A."/>
            <person name="Almeida W."/>
            <person name="Loureiro M.M."/>
            <person name="Nogueira E."/>
            <person name="Cidade D."/>
            <person name="Oliveira D."/>
            <person name="Simao T."/>
            <person name="Macedo J."/>
            <person name="Valadao A."/>
            <person name="Dreschsel M."/>
            <person name="Freitas F."/>
            <person name="Vidal M."/>
            <person name="Guedes H."/>
            <person name="Rodrigues E."/>
            <person name="Meneses C."/>
            <person name="Brioso P."/>
            <person name="Pozzer L."/>
            <person name="Figueiredo D."/>
            <person name="Montano H."/>
            <person name="Junior J."/>
            <person name="Filho G."/>
            <person name="Flores V."/>
            <person name="Ferreira B."/>
            <person name="Branco A."/>
            <person name="Gonzalez P."/>
            <person name="Guillobel H."/>
            <person name="Lemos M."/>
            <person name="Seibel L."/>
            <person name="Macedo J."/>
            <person name="Alves-Ferreira M."/>
            <person name="Sachetto-Martins G."/>
            <person name="Coelho A."/>
            <person name="Santos E."/>
            <person name="Amaral G."/>
            <person name="Neves A."/>
            <person name="Pacheco A.B."/>
            <person name="Carvalho D."/>
            <person name="Lery L."/>
            <person name="Bisch P."/>
            <person name="Rossle S.C."/>
            <person name="Urmenyi T."/>
            <person name="Kruger W.V."/>
            <person name="Martins O."/>
            <person name="Baldani J.I."/>
            <person name="Ferreira P.C."/>
        </authorList>
    </citation>
    <scope>NUCLEOTIDE SEQUENCE [LARGE SCALE GENOMIC DNA]</scope>
    <source>
        <strain evidence="2">ATCC 49037 / DSM 5601 / CCUG 37298 / CIP 103539 / LMG 7603 / PAl5</strain>
    </source>
</reference>
<dbReference type="EMBL" id="AM889285">
    <property type="protein sequence ID" value="CAP54481.1"/>
    <property type="molecule type" value="Genomic_DNA"/>
</dbReference>
<organism evidence="1 2">
    <name type="scientific">Gluconacetobacter diazotrophicus (strain ATCC 49037 / DSM 5601 / CCUG 37298 / CIP 103539 / LMG 7603 / PAl5)</name>
    <dbReference type="NCBI Taxonomy" id="272568"/>
    <lineage>
        <taxon>Bacteria</taxon>
        <taxon>Pseudomonadati</taxon>
        <taxon>Pseudomonadota</taxon>
        <taxon>Alphaproteobacteria</taxon>
        <taxon>Acetobacterales</taxon>
        <taxon>Acetobacteraceae</taxon>
        <taxon>Gluconacetobacter</taxon>
    </lineage>
</organism>
<protein>
    <submittedName>
        <fullName evidence="1">Uncharacterized protein</fullName>
    </submittedName>
</protein>
<dbReference type="Proteomes" id="UP000001176">
    <property type="component" value="Chromosome"/>
</dbReference>
<keyword evidence="2" id="KW-1185">Reference proteome</keyword>
<dbReference type="KEGG" id="gdi:GDI0538"/>
<name>A9H831_GLUDA</name>